<dbReference type="GO" id="GO:0008757">
    <property type="term" value="F:S-adenosylmethionine-dependent methyltransferase activity"/>
    <property type="evidence" value="ECO:0007669"/>
    <property type="project" value="InterPro"/>
</dbReference>
<keyword evidence="2" id="KW-0489">Methyltransferase</keyword>
<reference evidence="2" key="1">
    <citation type="journal article" date="2020" name="mSystems">
        <title>Genome- and Community-Level Interaction Insights into Carbon Utilization and Element Cycling Functions of Hydrothermarchaeota in Hydrothermal Sediment.</title>
        <authorList>
            <person name="Zhou Z."/>
            <person name="Liu Y."/>
            <person name="Xu W."/>
            <person name="Pan J."/>
            <person name="Luo Z.H."/>
            <person name="Li M."/>
        </authorList>
    </citation>
    <scope>NUCLEOTIDE SEQUENCE [LARGE SCALE GENOMIC DNA]</scope>
    <source>
        <strain evidence="2">SpSt-418</strain>
    </source>
</reference>
<dbReference type="InterPro" id="IPR013216">
    <property type="entry name" value="Methyltransf_11"/>
</dbReference>
<organism evidence="2">
    <name type="scientific">Oscillatoriales cyanobacterium SpSt-418</name>
    <dbReference type="NCBI Taxonomy" id="2282169"/>
    <lineage>
        <taxon>Bacteria</taxon>
        <taxon>Bacillati</taxon>
        <taxon>Cyanobacteriota</taxon>
        <taxon>Cyanophyceae</taxon>
        <taxon>Oscillatoriophycideae</taxon>
        <taxon>Oscillatoriales</taxon>
    </lineage>
</organism>
<name>A0A7C3KEV3_9CYAN</name>
<evidence type="ECO:0000313" key="2">
    <source>
        <dbReference type="EMBL" id="HFM98670.1"/>
    </source>
</evidence>
<dbReference type="InterPro" id="IPR029063">
    <property type="entry name" value="SAM-dependent_MTases_sf"/>
</dbReference>
<dbReference type="GO" id="GO:0032259">
    <property type="term" value="P:methylation"/>
    <property type="evidence" value="ECO:0007669"/>
    <property type="project" value="UniProtKB-KW"/>
</dbReference>
<sequence>MTKTKSDYVGSSVGGLATRLSMHIRNQMFRDVMRLVQPNSHTKVLDVGVTCDRRIDSNFFERLYPYPEKLIAVGMEDASFLEELYPGVTFCQTDGRSLPFPDKMFDLVVSFAVVEHVGTREQQTAFVKELCRVGKHVFIATPNRWFPVEFHTTLPLVHWLPPKVFRRLLHSLGRDFWAQESNLNLLDCPSLVAMFPAASQLNVYRYRLLGLVSNLMVYATCNV</sequence>
<evidence type="ECO:0000259" key="1">
    <source>
        <dbReference type="Pfam" id="PF08241"/>
    </source>
</evidence>
<protein>
    <submittedName>
        <fullName evidence="2">Class I SAM-dependent methyltransferase</fullName>
    </submittedName>
</protein>
<dbReference type="Pfam" id="PF08241">
    <property type="entry name" value="Methyltransf_11"/>
    <property type="match status" value="1"/>
</dbReference>
<accession>A0A7C3KEV3</accession>
<dbReference type="Gene3D" id="3.40.50.150">
    <property type="entry name" value="Vaccinia Virus protein VP39"/>
    <property type="match status" value="1"/>
</dbReference>
<feature type="domain" description="Methyltransferase type 11" evidence="1">
    <location>
        <begin position="84"/>
        <end position="135"/>
    </location>
</feature>
<dbReference type="SUPFAM" id="SSF53335">
    <property type="entry name" value="S-adenosyl-L-methionine-dependent methyltransferases"/>
    <property type="match status" value="1"/>
</dbReference>
<dbReference type="EMBL" id="DSRU01000193">
    <property type="protein sequence ID" value="HFM98670.1"/>
    <property type="molecule type" value="Genomic_DNA"/>
</dbReference>
<gene>
    <name evidence="2" type="ORF">ENR64_13125</name>
</gene>
<dbReference type="AlphaFoldDB" id="A0A7C3KEV3"/>
<keyword evidence="2" id="KW-0808">Transferase</keyword>
<comment type="caution">
    <text evidence="2">The sequence shown here is derived from an EMBL/GenBank/DDBJ whole genome shotgun (WGS) entry which is preliminary data.</text>
</comment>
<proteinExistence type="predicted"/>